<proteinExistence type="predicted"/>
<gene>
    <name evidence="1" type="ORF">Pcinc_001292</name>
</gene>
<keyword evidence="2" id="KW-1185">Reference proteome</keyword>
<name>A0AAE1L3A8_PETCI</name>
<dbReference type="Proteomes" id="UP001286313">
    <property type="component" value="Unassembled WGS sequence"/>
</dbReference>
<protein>
    <submittedName>
        <fullName evidence="1">Uncharacterized protein</fullName>
    </submittedName>
</protein>
<dbReference type="AlphaFoldDB" id="A0AAE1L3A8"/>
<accession>A0AAE1L3A8</accession>
<comment type="caution">
    <text evidence="1">The sequence shown here is derived from an EMBL/GenBank/DDBJ whole genome shotgun (WGS) entry which is preliminary data.</text>
</comment>
<sequence length="133" mass="15368">MASSILEDSEKKCYRAVTFFEARDAAAAFITRSWVALSLKRSEDFVKRNWKKTIEDFENELHGGQHEYQEIKLDHQATRKQLGWALLSISDSLSACDSFHERRYRCSGCARGYISSRQNALFEGLRNSTPQRL</sequence>
<evidence type="ECO:0000313" key="2">
    <source>
        <dbReference type="Proteomes" id="UP001286313"/>
    </source>
</evidence>
<evidence type="ECO:0000313" key="1">
    <source>
        <dbReference type="EMBL" id="KAK3894999.1"/>
    </source>
</evidence>
<dbReference type="EMBL" id="JAWQEG010000074">
    <property type="protein sequence ID" value="KAK3894999.1"/>
    <property type="molecule type" value="Genomic_DNA"/>
</dbReference>
<reference evidence="1" key="1">
    <citation type="submission" date="2023-10" db="EMBL/GenBank/DDBJ databases">
        <title>Genome assemblies of two species of porcelain crab, Petrolisthes cinctipes and Petrolisthes manimaculis (Anomura: Porcellanidae).</title>
        <authorList>
            <person name="Angst P."/>
        </authorList>
    </citation>
    <scope>NUCLEOTIDE SEQUENCE</scope>
    <source>
        <strain evidence="1">PB745_01</strain>
        <tissue evidence="1">Gill</tissue>
    </source>
</reference>
<organism evidence="1 2">
    <name type="scientific">Petrolisthes cinctipes</name>
    <name type="common">Flat porcelain crab</name>
    <dbReference type="NCBI Taxonomy" id="88211"/>
    <lineage>
        <taxon>Eukaryota</taxon>
        <taxon>Metazoa</taxon>
        <taxon>Ecdysozoa</taxon>
        <taxon>Arthropoda</taxon>
        <taxon>Crustacea</taxon>
        <taxon>Multicrustacea</taxon>
        <taxon>Malacostraca</taxon>
        <taxon>Eumalacostraca</taxon>
        <taxon>Eucarida</taxon>
        <taxon>Decapoda</taxon>
        <taxon>Pleocyemata</taxon>
        <taxon>Anomura</taxon>
        <taxon>Galatheoidea</taxon>
        <taxon>Porcellanidae</taxon>
        <taxon>Petrolisthes</taxon>
    </lineage>
</organism>